<evidence type="ECO:0000256" key="1">
    <source>
        <dbReference type="SAM" id="MobiDB-lite"/>
    </source>
</evidence>
<reference evidence="2" key="1">
    <citation type="submission" date="2014-11" db="EMBL/GenBank/DDBJ databases">
        <authorList>
            <person name="Amaro Gonzalez C."/>
        </authorList>
    </citation>
    <scope>NUCLEOTIDE SEQUENCE</scope>
</reference>
<dbReference type="EMBL" id="GBXM01063187">
    <property type="protein sequence ID" value="JAH45390.1"/>
    <property type="molecule type" value="Transcribed_RNA"/>
</dbReference>
<evidence type="ECO:0000313" key="2">
    <source>
        <dbReference type="EMBL" id="JAH45390.1"/>
    </source>
</evidence>
<feature type="region of interest" description="Disordered" evidence="1">
    <location>
        <begin position="1"/>
        <end position="21"/>
    </location>
</feature>
<reference evidence="2" key="2">
    <citation type="journal article" date="2015" name="Fish Shellfish Immunol.">
        <title>Early steps in the European eel (Anguilla anguilla)-Vibrio vulnificus interaction in the gills: Role of the RtxA13 toxin.</title>
        <authorList>
            <person name="Callol A."/>
            <person name="Pajuelo D."/>
            <person name="Ebbesson L."/>
            <person name="Teles M."/>
            <person name="MacKenzie S."/>
            <person name="Amaro C."/>
        </authorList>
    </citation>
    <scope>NUCLEOTIDE SEQUENCE</scope>
</reference>
<accession>A0A0E9SXL3</accession>
<proteinExistence type="predicted"/>
<sequence>MRPKRILDEASGPRPSHEHPVRAEISGYHGYPGAALMTDAADSTDGRKPNSWSTTSILFSLLTFF</sequence>
<organism evidence="2">
    <name type="scientific">Anguilla anguilla</name>
    <name type="common">European freshwater eel</name>
    <name type="synonym">Muraena anguilla</name>
    <dbReference type="NCBI Taxonomy" id="7936"/>
    <lineage>
        <taxon>Eukaryota</taxon>
        <taxon>Metazoa</taxon>
        <taxon>Chordata</taxon>
        <taxon>Craniata</taxon>
        <taxon>Vertebrata</taxon>
        <taxon>Euteleostomi</taxon>
        <taxon>Actinopterygii</taxon>
        <taxon>Neopterygii</taxon>
        <taxon>Teleostei</taxon>
        <taxon>Anguilliformes</taxon>
        <taxon>Anguillidae</taxon>
        <taxon>Anguilla</taxon>
    </lineage>
</organism>
<protein>
    <submittedName>
        <fullName evidence="2">Uncharacterized protein</fullName>
    </submittedName>
</protein>
<dbReference type="AlphaFoldDB" id="A0A0E9SXL3"/>
<name>A0A0E9SXL3_ANGAN</name>